<evidence type="ECO:0000313" key="1">
    <source>
        <dbReference type="EMBL" id="KAJ4712465.1"/>
    </source>
</evidence>
<dbReference type="Proteomes" id="UP001164539">
    <property type="component" value="Chromosome 8"/>
</dbReference>
<comment type="caution">
    <text evidence="1">The sequence shown here is derived from an EMBL/GenBank/DDBJ whole genome shotgun (WGS) entry which is preliminary data.</text>
</comment>
<proteinExistence type="predicted"/>
<keyword evidence="2" id="KW-1185">Reference proteome</keyword>
<sequence>MLCVFLGSYLSNDFFKHDVVSKSERRMFSASDDSTMMKQVQATHTPDGREVDVKSILKIIEDILHRATPSIDGVLSGTPEQMDSLEDMAASEGMLEALSYIIHKISCEISCKCTGGGDAYATTMALFNTLSKYSWDAKMMLSLAAFAVNYGEFWLVAQLCTANSLAKSVALLKQLPNILELYNTLKPQFDALNKLIEALMDLTKCVVEFKQLPSQYISTDSQAMSNAMAYIPAAAYWTIRSIVACASQTTSLIGLRDEYTASATEAWELSSLAHKVSSIHEHLKKQLAVCYQQIDEKRQIEAYHNLVRLLETIHLDNMKVLRALIYAKDDIQPLVDGSTKTRVHIEVLRKKHVLLLISSLDISHEEIVVLEQMYTESKASSEYYYEIVWLPIVDRSITWHDGHQQKFEQLQAMMPWHTVQHPSIIEPAVIKYIKEVWKFSKKEILVPLDAQGRVLNQNSFHMLWIWRNSAFPFTAEREVTLWKAESWRLELLVDGIDMTLVEWMKEGRFVCLYGGEDIEWIRKFTNSAKSVAQAAMINLGMIYVGKNNARERVRKASSIIIQENLSHCLTDPTSMWFFWARLESMLYSKLQQGKTVENDYIMQEVMTILSFDGSDEGWAIFWRGTTNEMARAKGEAAITTMTEFEKWQDDAYQNGFVQGLNNYLQQLHTPHHCNRLILPGVHGVIPERVACAECGNAMEMYFMYRCCND</sequence>
<accession>A0ACC1XM42</accession>
<reference evidence="1 2" key="1">
    <citation type="journal article" date="2023" name="Science">
        <title>Complex scaffold remodeling in plant triterpene biosynthesis.</title>
        <authorList>
            <person name="De La Pena R."/>
            <person name="Hodgson H."/>
            <person name="Liu J.C."/>
            <person name="Stephenson M.J."/>
            <person name="Martin A.C."/>
            <person name="Owen C."/>
            <person name="Harkess A."/>
            <person name="Leebens-Mack J."/>
            <person name="Jimenez L.E."/>
            <person name="Osbourn A."/>
            <person name="Sattely E.S."/>
        </authorList>
    </citation>
    <scope>NUCLEOTIDE SEQUENCE [LARGE SCALE GENOMIC DNA]</scope>
    <source>
        <strain evidence="2">cv. JPN11</strain>
        <tissue evidence="1">Leaf</tissue>
    </source>
</reference>
<dbReference type="EMBL" id="CM051401">
    <property type="protein sequence ID" value="KAJ4712465.1"/>
    <property type="molecule type" value="Genomic_DNA"/>
</dbReference>
<evidence type="ECO:0000313" key="2">
    <source>
        <dbReference type="Proteomes" id="UP001164539"/>
    </source>
</evidence>
<gene>
    <name evidence="1" type="ORF">OWV82_014706</name>
</gene>
<protein>
    <submittedName>
        <fullName evidence="1">Protein SIEVE ELEMENT OCCLUSION B-like</fullName>
    </submittedName>
</protein>
<organism evidence="1 2">
    <name type="scientific">Melia azedarach</name>
    <name type="common">Chinaberry tree</name>
    <dbReference type="NCBI Taxonomy" id="155640"/>
    <lineage>
        <taxon>Eukaryota</taxon>
        <taxon>Viridiplantae</taxon>
        <taxon>Streptophyta</taxon>
        <taxon>Embryophyta</taxon>
        <taxon>Tracheophyta</taxon>
        <taxon>Spermatophyta</taxon>
        <taxon>Magnoliopsida</taxon>
        <taxon>eudicotyledons</taxon>
        <taxon>Gunneridae</taxon>
        <taxon>Pentapetalae</taxon>
        <taxon>rosids</taxon>
        <taxon>malvids</taxon>
        <taxon>Sapindales</taxon>
        <taxon>Meliaceae</taxon>
        <taxon>Melia</taxon>
    </lineage>
</organism>
<name>A0ACC1XM42_MELAZ</name>